<dbReference type="PANTHER" id="PTHR13293:SF6">
    <property type="entry name" value="AKIRIN-RELATED"/>
    <property type="match status" value="1"/>
</dbReference>
<comment type="similarity">
    <text evidence="2">Belongs to the akirin family.</text>
</comment>
<organism evidence="5">
    <name type="scientific">Ixodes persulcatus</name>
    <name type="common">Taiga tick</name>
    <dbReference type="NCBI Taxonomy" id="34615"/>
    <lineage>
        <taxon>Eukaryota</taxon>
        <taxon>Metazoa</taxon>
        <taxon>Ecdysozoa</taxon>
        <taxon>Arthropoda</taxon>
        <taxon>Chelicerata</taxon>
        <taxon>Arachnida</taxon>
        <taxon>Acari</taxon>
        <taxon>Parasitiformes</taxon>
        <taxon>Ixodida</taxon>
        <taxon>Ixodoidea</taxon>
        <taxon>Ixodidae</taxon>
        <taxon>Ixodinae</taxon>
        <taxon>Ixodes</taxon>
    </lineage>
</organism>
<dbReference type="GO" id="GO:0045944">
    <property type="term" value="P:positive regulation of transcription by RNA polymerase II"/>
    <property type="evidence" value="ECO:0007669"/>
    <property type="project" value="TreeGrafter"/>
</dbReference>
<dbReference type="EMBL" id="KM888876">
    <property type="protein sequence ID" value="AIY55647.1"/>
    <property type="molecule type" value="mRNA"/>
</dbReference>
<evidence type="ECO:0000256" key="4">
    <source>
        <dbReference type="SAM" id="MobiDB-lite"/>
    </source>
</evidence>
<dbReference type="CDD" id="cd22240">
    <property type="entry name" value="akirin"/>
    <property type="match status" value="1"/>
</dbReference>
<evidence type="ECO:0000256" key="2">
    <source>
        <dbReference type="ARBA" id="ARBA00005625"/>
    </source>
</evidence>
<name>A0A0A7DZX9_IXOPE</name>
<comment type="subcellular location">
    <subcellularLocation>
        <location evidence="1">Nucleus</location>
    </subcellularLocation>
</comment>
<evidence type="ECO:0000313" key="5">
    <source>
        <dbReference type="EMBL" id="AIY55647.1"/>
    </source>
</evidence>
<protein>
    <submittedName>
        <fullName evidence="5">Subolesin</fullName>
    </submittedName>
</protein>
<feature type="region of interest" description="Disordered" evidence="4">
    <location>
        <begin position="37"/>
        <end position="56"/>
    </location>
</feature>
<dbReference type="GO" id="GO:0045089">
    <property type="term" value="P:positive regulation of innate immune response"/>
    <property type="evidence" value="ECO:0007669"/>
    <property type="project" value="TreeGrafter"/>
</dbReference>
<reference evidence="5" key="1">
    <citation type="submission" date="2014-10" db="EMBL/GenBank/DDBJ databases">
        <authorList>
            <person name="Bayandin R.B."/>
            <person name="Ivanova A.V."/>
            <person name="Tupota N.L."/>
            <person name="Kononova Y.V."/>
            <person name="Protopopova E.V."/>
            <person name="Ternovoi V.A."/>
            <person name="Loktev V.B."/>
        </authorList>
    </citation>
    <scope>NUCLEOTIDE SEQUENCE</scope>
    <source>
        <strain evidence="5">Vasiliev</strain>
    </source>
</reference>
<keyword evidence="3" id="KW-0539">Nucleus</keyword>
<feature type="region of interest" description="Disordered" evidence="4">
    <location>
        <begin position="84"/>
        <end position="115"/>
    </location>
</feature>
<dbReference type="PANTHER" id="PTHR13293">
    <property type="entry name" value="AKIRIN-RELATED"/>
    <property type="match status" value="1"/>
</dbReference>
<evidence type="ECO:0000256" key="3">
    <source>
        <dbReference type="ARBA" id="ARBA00023242"/>
    </source>
</evidence>
<dbReference type="GO" id="GO:0005634">
    <property type="term" value="C:nucleus"/>
    <property type="evidence" value="ECO:0007669"/>
    <property type="project" value="UniProtKB-SubCell"/>
</dbReference>
<dbReference type="InterPro" id="IPR024132">
    <property type="entry name" value="Akirin"/>
</dbReference>
<accession>A0A0A7DZX9</accession>
<dbReference type="GO" id="GO:0000785">
    <property type="term" value="C:chromatin"/>
    <property type="evidence" value="ECO:0007669"/>
    <property type="project" value="TreeGrafter"/>
</dbReference>
<dbReference type="GO" id="GO:0003712">
    <property type="term" value="F:transcription coregulator activity"/>
    <property type="evidence" value="ECO:0007669"/>
    <property type="project" value="TreeGrafter"/>
</dbReference>
<evidence type="ECO:0000256" key="1">
    <source>
        <dbReference type="ARBA" id="ARBA00004123"/>
    </source>
</evidence>
<sequence>MACATLKRTHDWDPLHSPNGRSPKRRRCMPLSVTQAATPPTRAHQINPSPFGEVPPKLTSEEIAANIREEMRRLQRRKQLCFSSPLESGSPSATPPAAECGPASPTGLSPGGLLSPVRRDQPLFTFRQVGLICERMMKERESQIRDEYDHVLSAKLAEQYDTFVKFTYDQIQKRFEGATPSYLS</sequence>
<dbReference type="AlphaFoldDB" id="A0A0A7DZX9"/>
<proteinExistence type="evidence at transcript level"/>
<feature type="compositionally biased region" description="Polar residues" evidence="4">
    <location>
        <begin position="37"/>
        <end position="48"/>
    </location>
</feature>
<feature type="region of interest" description="Disordered" evidence="4">
    <location>
        <begin position="1"/>
        <end position="27"/>
    </location>
</feature>